<dbReference type="RefSeq" id="WP_132818644.1">
    <property type="nucleotide sequence ID" value="NZ_SMKI01000146.1"/>
</dbReference>
<evidence type="ECO:0000256" key="2">
    <source>
        <dbReference type="ARBA" id="ARBA00023315"/>
    </source>
</evidence>
<dbReference type="Pfam" id="PF08541">
    <property type="entry name" value="ACP_syn_III_C"/>
    <property type="match status" value="1"/>
</dbReference>
<evidence type="ECO:0000313" key="5">
    <source>
        <dbReference type="Proteomes" id="UP000295345"/>
    </source>
</evidence>
<evidence type="ECO:0000256" key="1">
    <source>
        <dbReference type="ARBA" id="ARBA00022679"/>
    </source>
</evidence>
<dbReference type="PANTHER" id="PTHR34069">
    <property type="entry name" value="3-OXOACYL-[ACYL-CARRIER-PROTEIN] SYNTHASE 3"/>
    <property type="match status" value="1"/>
</dbReference>
<protein>
    <submittedName>
        <fullName evidence="4">3-oxoacyl-ACP synthase</fullName>
    </submittedName>
</protein>
<dbReference type="GO" id="GO:0044550">
    <property type="term" value="P:secondary metabolite biosynthetic process"/>
    <property type="evidence" value="ECO:0007669"/>
    <property type="project" value="TreeGrafter"/>
</dbReference>
<accession>A0A4R4TB97</accession>
<dbReference type="InterPro" id="IPR016039">
    <property type="entry name" value="Thiolase-like"/>
</dbReference>
<gene>
    <name evidence="4" type="ORF">E1283_15620</name>
</gene>
<evidence type="ECO:0000259" key="3">
    <source>
        <dbReference type="Pfam" id="PF08541"/>
    </source>
</evidence>
<dbReference type="EMBL" id="SMKI01000146">
    <property type="protein sequence ID" value="TDC74467.1"/>
    <property type="molecule type" value="Genomic_DNA"/>
</dbReference>
<dbReference type="SUPFAM" id="SSF53901">
    <property type="entry name" value="Thiolase-like"/>
    <property type="match status" value="1"/>
</dbReference>
<reference evidence="4 5" key="1">
    <citation type="submission" date="2019-03" db="EMBL/GenBank/DDBJ databases">
        <title>Draft genome sequences of novel Actinobacteria.</title>
        <authorList>
            <person name="Sahin N."/>
            <person name="Ay H."/>
            <person name="Saygin H."/>
        </authorList>
    </citation>
    <scope>NUCLEOTIDE SEQUENCE [LARGE SCALE GENOMIC DNA]</scope>
    <source>
        <strain evidence="4 5">DSM 41900</strain>
    </source>
</reference>
<dbReference type="GO" id="GO:0016747">
    <property type="term" value="F:acyltransferase activity, transferring groups other than amino-acyl groups"/>
    <property type="evidence" value="ECO:0007669"/>
    <property type="project" value="UniProtKB-ARBA"/>
</dbReference>
<dbReference type="InterPro" id="IPR013747">
    <property type="entry name" value="ACP_syn_III_C"/>
</dbReference>
<evidence type="ECO:0000313" key="4">
    <source>
        <dbReference type="EMBL" id="TDC74467.1"/>
    </source>
</evidence>
<keyword evidence="1" id="KW-0808">Transferase</keyword>
<comment type="caution">
    <text evidence="4">The sequence shown here is derived from an EMBL/GenBank/DDBJ whole genome shotgun (WGS) entry which is preliminary data.</text>
</comment>
<dbReference type="CDD" id="cd00827">
    <property type="entry name" value="init_cond_enzymes"/>
    <property type="match status" value="1"/>
</dbReference>
<name>A0A4R4TB97_9ACTN</name>
<dbReference type="PANTHER" id="PTHR34069:SF2">
    <property type="entry name" value="BETA-KETOACYL-[ACYL-CARRIER-PROTEIN] SYNTHASE III"/>
    <property type="match status" value="1"/>
</dbReference>
<dbReference type="OrthoDB" id="7055207at2"/>
<feature type="domain" description="Beta-ketoacyl-[acyl-carrier-protein] synthase III C-terminal" evidence="3">
    <location>
        <begin position="244"/>
        <end position="334"/>
    </location>
</feature>
<sequence>MRCEGLYVAATGTRLPAATSVERAVADGLVESALATSLRVASVTVSEGESGPEMAAAAGRTALERSDVAPAEIDIVLHASIYHQGQELWAPASYVQRVAVGNQCPALHVGQVSNGGMASLELAAAYLRAAPGRTAALLTAGDRFCPPGFDRWRSDPGTVYGDGGSALVLSTRRGFARVRSLATASRPELEGMHRGSAPFGPVPFSHRERVDLAACKDEFLAETSRSLATSHLGSGQQEALKQALADADLELAEIDWLVLPHLGFRRLSASYFSRYEIDPERTTWPWSRTVGHLGAGDQFAGLDHLVTSGAAGPGSRCLLVGVGAGFSFSCAVVEVLETPGWAG</sequence>
<dbReference type="AlphaFoldDB" id="A0A4R4TB97"/>
<proteinExistence type="predicted"/>
<keyword evidence="5" id="KW-1185">Reference proteome</keyword>
<keyword evidence="2" id="KW-0012">Acyltransferase</keyword>
<dbReference type="Proteomes" id="UP000295345">
    <property type="component" value="Unassembled WGS sequence"/>
</dbReference>
<dbReference type="Gene3D" id="3.40.47.10">
    <property type="match status" value="2"/>
</dbReference>
<organism evidence="4 5">
    <name type="scientific">Streptomyces hainanensis</name>
    <dbReference type="NCBI Taxonomy" id="402648"/>
    <lineage>
        <taxon>Bacteria</taxon>
        <taxon>Bacillati</taxon>
        <taxon>Actinomycetota</taxon>
        <taxon>Actinomycetes</taxon>
        <taxon>Kitasatosporales</taxon>
        <taxon>Streptomycetaceae</taxon>
        <taxon>Streptomyces</taxon>
    </lineage>
</organism>